<feature type="transmembrane region" description="Helical" evidence="5">
    <location>
        <begin position="341"/>
        <end position="362"/>
    </location>
</feature>
<dbReference type="PANTHER" id="PTHR37422">
    <property type="entry name" value="TEICHURONIC ACID BIOSYNTHESIS PROTEIN TUAE"/>
    <property type="match status" value="1"/>
</dbReference>
<feature type="transmembrane region" description="Helical" evidence="5">
    <location>
        <begin position="369"/>
        <end position="386"/>
    </location>
</feature>
<keyword evidence="3 5" id="KW-1133">Transmembrane helix</keyword>
<feature type="transmembrane region" description="Helical" evidence="5">
    <location>
        <begin position="95"/>
        <end position="113"/>
    </location>
</feature>
<gene>
    <name evidence="7" type="ORF">SAMN05421644_12634</name>
</gene>
<feature type="transmembrane region" description="Helical" evidence="5">
    <location>
        <begin position="392"/>
        <end position="411"/>
    </location>
</feature>
<name>A0A1H3GQ16_ALLWA</name>
<dbReference type="GO" id="GO:0016874">
    <property type="term" value="F:ligase activity"/>
    <property type="evidence" value="ECO:0007669"/>
    <property type="project" value="UniProtKB-KW"/>
</dbReference>
<dbReference type="Proteomes" id="UP000198672">
    <property type="component" value="Unassembled WGS sequence"/>
</dbReference>
<feature type="transmembrane region" description="Helical" evidence="5">
    <location>
        <begin position="70"/>
        <end position="89"/>
    </location>
</feature>
<dbReference type="InterPro" id="IPR051533">
    <property type="entry name" value="WaaL-like"/>
</dbReference>
<feature type="transmembrane region" description="Helical" evidence="5">
    <location>
        <begin position="241"/>
        <end position="259"/>
    </location>
</feature>
<evidence type="ECO:0000313" key="7">
    <source>
        <dbReference type="EMBL" id="SDY05412.1"/>
    </source>
</evidence>
<evidence type="ECO:0000256" key="1">
    <source>
        <dbReference type="ARBA" id="ARBA00004141"/>
    </source>
</evidence>
<keyword evidence="2 5" id="KW-0812">Transmembrane</keyword>
<dbReference type="EMBL" id="FNOW01000026">
    <property type="protein sequence ID" value="SDY05412.1"/>
    <property type="molecule type" value="Genomic_DNA"/>
</dbReference>
<feature type="transmembrane region" description="Helical" evidence="5">
    <location>
        <begin position="165"/>
        <end position="184"/>
    </location>
</feature>
<keyword evidence="7" id="KW-0436">Ligase</keyword>
<evidence type="ECO:0000256" key="5">
    <source>
        <dbReference type="SAM" id="Phobius"/>
    </source>
</evidence>
<feature type="transmembrane region" description="Helical" evidence="5">
    <location>
        <begin position="215"/>
        <end position="234"/>
    </location>
</feature>
<evidence type="ECO:0000256" key="2">
    <source>
        <dbReference type="ARBA" id="ARBA00022692"/>
    </source>
</evidence>
<dbReference type="STRING" id="61595.SAMN05421644_12634"/>
<evidence type="ECO:0000313" key="8">
    <source>
        <dbReference type="Proteomes" id="UP000198672"/>
    </source>
</evidence>
<sequence>MHTVFDFSGLTRRLTALQHSPRWPAILIGLFLLLFAVHESYRFVLAVLAVIGLVLWIRNRQQAWSSGFKWYLALFLCLWIPMLISAVDAESVRSTLSVSLRYLIYLLAGYFIIERLPLRSRADTILAVVLAILLFWMADGILQLITGENLFGRKSFEGNRLTGMLPGVKLGIVLAIFSPVFFYGLHRFNRVIPGLWLMLIPYFIVILYGGSRVSWMLLALGVVLYWLALGAQTLWFDRRRVLILLSLIMVVSLGSLLQSDWLRDRVTQLSGLLSNDYTAFNVAVSDRLPHWLGAARMFEQNQINGIGANGFADAYSHYSGGDPIHRSQPHLFVLEVAAETGIIGLSGYAIFCVLLLMLIWRLKRQGQDAVLPWALTLFLAAFPLSASLSLYAHFISALIWYLAMVVCALLVERQG</sequence>
<keyword evidence="8" id="KW-1185">Reference proteome</keyword>
<evidence type="ECO:0000259" key="6">
    <source>
        <dbReference type="Pfam" id="PF04932"/>
    </source>
</evidence>
<feature type="domain" description="O-antigen ligase-related" evidence="6">
    <location>
        <begin position="198"/>
        <end position="348"/>
    </location>
</feature>
<reference evidence="8" key="1">
    <citation type="submission" date="2016-10" db="EMBL/GenBank/DDBJ databases">
        <authorList>
            <person name="Varghese N."/>
            <person name="Submissions S."/>
        </authorList>
    </citation>
    <scope>NUCLEOTIDE SEQUENCE [LARGE SCALE GENOMIC DNA]</scope>
    <source>
        <strain evidence="8">DSM 173</strain>
    </source>
</reference>
<accession>A0A1H3GQ16</accession>
<dbReference type="PANTHER" id="PTHR37422:SF13">
    <property type="entry name" value="LIPOPOLYSACCHARIDE BIOSYNTHESIS PROTEIN PA4999-RELATED"/>
    <property type="match status" value="1"/>
</dbReference>
<keyword evidence="4 5" id="KW-0472">Membrane</keyword>
<evidence type="ECO:0000256" key="4">
    <source>
        <dbReference type="ARBA" id="ARBA00023136"/>
    </source>
</evidence>
<dbReference type="Pfam" id="PF04932">
    <property type="entry name" value="Wzy_C"/>
    <property type="match status" value="1"/>
</dbReference>
<feature type="transmembrane region" description="Helical" evidence="5">
    <location>
        <begin position="125"/>
        <end position="145"/>
    </location>
</feature>
<feature type="transmembrane region" description="Helical" evidence="5">
    <location>
        <begin position="191"/>
        <end position="209"/>
    </location>
</feature>
<dbReference type="AlphaFoldDB" id="A0A1H3GQ16"/>
<dbReference type="RefSeq" id="WP_091334085.1">
    <property type="nucleotide sequence ID" value="NZ_FNOW01000026.1"/>
</dbReference>
<organism evidence="7 8">
    <name type="scientific">Allochromatium warmingii</name>
    <name type="common">Chromatium warmingii</name>
    <dbReference type="NCBI Taxonomy" id="61595"/>
    <lineage>
        <taxon>Bacteria</taxon>
        <taxon>Pseudomonadati</taxon>
        <taxon>Pseudomonadota</taxon>
        <taxon>Gammaproteobacteria</taxon>
        <taxon>Chromatiales</taxon>
        <taxon>Chromatiaceae</taxon>
        <taxon>Allochromatium</taxon>
    </lineage>
</organism>
<dbReference type="GO" id="GO:0016020">
    <property type="term" value="C:membrane"/>
    <property type="evidence" value="ECO:0007669"/>
    <property type="project" value="UniProtKB-SubCell"/>
</dbReference>
<feature type="transmembrane region" description="Helical" evidence="5">
    <location>
        <begin position="43"/>
        <end position="58"/>
    </location>
</feature>
<dbReference type="OrthoDB" id="8554812at2"/>
<evidence type="ECO:0000256" key="3">
    <source>
        <dbReference type="ARBA" id="ARBA00022989"/>
    </source>
</evidence>
<proteinExistence type="predicted"/>
<comment type="subcellular location">
    <subcellularLocation>
        <location evidence="1">Membrane</location>
        <topology evidence="1">Multi-pass membrane protein</topology>
    </subcellularLocation>
</comment>
<dbReference type="InterPro" id="IPR007016">
    <property type="entry name" value="O-antigen_ligase-rel_domated"/>
</dbReference>
<protein>
    <submittedName>
        <fullName evidence="7">O-Antigen ligase</fullName>
    </submittedName>
</protein>